<keyword evidence="3" id="KW-0804">Transcription</keyword>
<evidence type="ECO:0000313" key="5">
    <source>
        <dbReference type="EMBL" id="RAW02570.1"/>
    </source>
</evidence>
<dbReference type="InterPro" id="IPR050204">
    <property type="entry name" value="AraC_XylS_family_regulators"/>
</dbReference>
<dbReference type="SMART" id="SM00342">
    <property type="entry name" value="HTH_ARAC"/>
    <property type="match status" value="1"/>
</dbReference>
<dbReference type="InterPro" id="IPR009057">
    <property type="entry name" value="Homeodomain-like_sf"/>
</dbReference>
<gene>
    <name evidence="5" type="ORF">DQQ10_00175</name>
</gene>
<keyword evidence="6" id="KW-1185">Reference proteome</keyword>
<evidence type="ECO:0000256" key="3">
    <source>
        <dbReference type="ARBA" id="ARBA00023163"/>
    </source>
</evidence>
<organism evidence="5 6">
    <name type="scientific">Pseudochryseolinea flava</name>
    <dbReference type="NCBI Taxonomy" id="2059302"/>
    <lineage>
        <taxon>Bacteria</taxon>
        <taxon>Pseudomonadati</taxon>
        <taxon>Bacteroidota</taxon>
        <taxon>Cytophagia</taxon>
        <taxon>Cytophagales</taxon>
        <taxon>Fulvivirgaceae</taxon>
        <taxon>Pseudochryseolinea</taxon>
    </lineage>
</organism>
<keyword evidence="2" id="KW-0238">DNA-binding</keyword>
<evidence type="ECO:0000256" key="2">
    <source>
        <dbReference type="ARBA" id="ARBA00023125"/>
    </source>
</evidence>
<protein>
    <recommendedName>
        <fullName evidence="4">HTH araC/xylS-type domain-containing protein</fullName>
    </recommendedName>
</protein>
<dbReference type="InterPro" id="IPR018060">
    <property type="entry name" value="HTH_AraC"/>
</dbReference>
<dbReference type="Pfam" id="PF20240">
    <property type="entry name" value="DUF6597"/>
    <property type="match status" value="1"/>
</dbReference>
<dbReference type="InterPro" id="IPR046532">
    <property type="entry name" value="DUF6597"/>
</dbReference>
<dbReference type="Gene3D" id="1.10.10.60">
    <property type="entry name" value="Homeodomain-like"/>
    <property type="match status" value="1"/>
</dbReference>
<evidence type="ECO:0000256" key="1">
    <source>
        <dbReference type="ARBA" id="ARBA00023015"/>
    </source>
</evidence>
<proteinExistence type="predicted"/>
<dbReference type="Pfam" id="PF12833">
    <property type="entry name" value="HTH_18"/>
    <property type="match status" value="1"/>
</dbReference>
<feature type="domain" description="HTH araC/xylS-type" evidence="4">
    <location>
        <begin position="169"/>
        <end position="269"/>
    </location>
</feature>
<keyword evidence="1" id="KW-0805">Transcription regulation</keyword>
<accession>A0A364Y6K9</accession>
<dbReference type="GO" id="GO:0003700">
    <property type="term" value="F:DNA-binding transcription factor activity"/>
    <property type="evidence" value="ECO:0007669"/>
    <property type="project" value="InterPro"/>
</dbReference>
<dbReference type="PANTHER" id="PTHR46796:SF13">
    <property type="entry name" value="HTH-TYPE TRANSCRIPTIONAL ACTIVATOR RHAS"/>
    <property type="match status" value="1"/>
</dbReference>
<comment type="caution">
    <text evidence="5">The sequence shown here is derived from an EMBL/GenBank/DDBJ whole genome shotgun (WGS) entry which is preliminary data.</text>
</comment>
<dbReference type="PANTHER" id="PTHR46796">
    <property type="entry name" value="HTH-TYPE TRANSCRIPTIONAL ACTIVATOR RHAS-RELATED"/>
    <property type="match status" value="1"/>
</dbReference>
<name>A0A364Y6K9_9BACT</name>
<dbReference type="AlphaFoldDB" id="A0A364Y6K9"/>
<reference evidence="5 6" key="1">
    <citation type="submission" date="2018-06" db="EMBL/GenBank/DDBJ databases">
        <title>Chryseolinea flavus sp. nov., a member of the phylum Bacteroidetes isolated from soil.</title>
        <authorList>
            <person name="Li Y."/>
            <person name="Wang J."/>
        </authorList>
    </citation>
    <scope>NUCLEOTIDE SEQUENCE [LARGE SCALE GENOMIC DNA]</scope>
    <source>
        <strain evidence="5 6">SDU1-6</strain>
    </source>
</reference>
<dbReference type="PROSITE" id="PS01124">
    <property type="entry name" value="HTH_ARAC_FAMILY_2"/>
    <property type="match status" value="1"/>
</dbReference>
<dbReference type="SUPFAM" id="SSF46689">
    <property type="entry name" value="Homeodomain-like"/>
    <property type="match status" value="1"/>
</dbReference>
<dbReference type="OrthoDB" id="635259at2"/>
<dbReference type="GO" id="GO:0043565">
    <property type="term" value="F:sequence-specific DNA binding"/>
    <property type="evidence" value="ECO:0007669"/>
    <property type="project" value="InterPro"/>
</dbReference>
<dbReference type="EMBL" id="QMFY01000001">
    <property type="protein sequence ID" value="RAW02570.1"/>
    <property type="molecule type" value="Genomic_DNA"/>
</dbReference>
<sequence length="297" mass="34551">MCCCFTQQSKCMNVSHIQYRTFDVHVKLRSIVKCIWSCDATPNNGDHFIFRTYASLYPTIIFCKQGWVTPVDDRTRGAVLLLGQANTWCRFRTSQDFKLLGVTLNPSALPRLFHIAAHEVTNRIYDDKRVFLNDALATFCREVIGHSFNPKHIINLLTEKNQEDVNYDDPILPFIMSCFQCDMRSPVTDLPRQVFMSQRNFERKFKYYTGFTPKAFTNLARLIGTINSLSVKTKKLSDTALEHHYFDQSHFSNEFKRHTGFQPSVFAKSVDDQRAVWEHFLKFFHTLSICPPMLCKS</sequence>
<dbReference type="Proteomes" id="UP000251889">
    <property type="component" value="Unassembled WGS sequence"/>
</dbReference>
<evidence type="ECO:0000313" key="6">
    <source>
        <dbReference type="Proteomes" id="UP000251889"/>
    </source>
</evidence>
<evidence type="ECO:0000259" key="4">
    <source>
        <dbReference type="PROSITE" id="PS01124"/>
    </source>
</evidence>